<gene>
    <name evidence="1" type="ORF">FHR99_001281</name>
</gene>
<dbReference type="EMBL" id="JACHWY010000001">
    <property type="protein sequence ID" value="MBB3047045.1"/>
    <property type="molecule type" value="Genomic_DNA"/>
</dbReference>
<sequence>MITSFDDYCIHQTAYPVAEPSTSDRNFYDRYWFNGFDDSGDYLFEIGFGLYPNRHIMDGHFSVAVGDKQYAFHASRRAPKDRKETVVGPLSVTIEKPMRQVRVKLEANEHNIECDLLFTAASVPHREPPNIMHDDGHLIMFTTRFTQLGHWDGYFSIDGKRTEVKKAYAVRDKSWGVRPVGEPQGGAPGLLNDEPGVYWVWNPINWGDFCTQMGTFEDRDGRPTQVSADLVPLYSNPDDIPEGEDPGIVAMKDVQHTVKFKKGTRMAGGAEMAFEDKDGKRYEYTLEPLQKFYMLGIGYNHFEWGHAYWKGELATAREEWDLNEVNPLDYQFIHNHQVVRAKMGDKVGMGVLETIVIGRHERSGFKEFFDGAE</sequence>
<protein>
    <submittedName>
        <fullName evidence="1">Uncharacterized protein</fullName>
    </submittedName>
</protein>
<dbReference type="Proteomes" id="UP000537130">
    <property type="component" value="Unassembled WGS sequence"/>
</dbReference>
<organism evidence="1 2">
    <name type="scientific">Litorivivens lipolytica</name>
    <dbReference type="NCBI Taxonomy" id="1524264"/>
    <lineage>
        <taxon>Bacteria</taxon>
        <taxon>Pseudomonadati</taxon>
        <taxon>Pseudomonadota</taxon>
        <taxon>Gammaproteobacteria</taxon>
        <taxon>Litorivivens</taxon>
    </lineage>
</organism>
<proteinExistence type="predicted"/>
<comment type="caution">
    <text evidence="1">The sequence shown here is derived from an EMBL/GenBank/DDBJ whole genome shotgun (WGS) entry which is preliminary data.</text>
</comment>
<evidence type="ECO:0000313" key="1">
    <source>
        <dbReference type="EMBL" id="MBB3047045.1"/>
    </source>
</evidence>
<evidence type="ECO:0000313" key="2">
    <source>
        <dbReference type="Proteomes" id="UP000537130"/>
    </source>
</evidence>
<dbReference type="RefSeq" id="WP_183409690.1">
    <property type="nucleotide sequence ID" value="NZ_JACHWY010000001.1"/>
</dbReference>
<name>A0A7W4Z6K8_9GAMM</name>
<accession>A0A7W4Z6K8</accession>
<reference evidence="1 2" key="1">
    <citation type="submission" date="2020-08" db="EMBL/GenBank/DDBJ databases">
        <title>Genomic Encyclopedia of Type Strains, Phase III (KMG-III): the genomes of soil and plant-associated and newly described type strains.</title>
        <authorList>
            <person name="Whitman W."/>
        </authorList>
    </citation>
    <scope>NUCLEOTIDE SEQUENCE [LARGE SCALE GENOMIC DNA]</scope>
    <source>
        <strain evidence="1 2">CECT 8654</strain>
    </source>
</reference>
<dbReference type="AlphaFoldDB" id="A0A7W4Z6K8"/>
<keyword evidence="2" id="KW-1185">Reference proteome</keyword>